<dbReference type="OrthoDB" id="9811589at2"/>
<sequence length="264" mass="30652">MNTNNTGQHPQYSKLADIYDAVMEDVDYELWADFIDAIMLEHHLNPVDILELACGTGSVSLFLDELECYNVVGTDKSSQMIHKARQKNKDMLCNVKFEVMDFLDLQLDRTFDAAFSVFDSVNYLQNADEVLTFLNETKSVLRPGGLLIFDFTTPKNSIQAIDYLNNEEGYTEDNYRYFRKSSYDADNQLHENTFRIEKLADDQETVVQEFSEVHQQRIYTLQQMLDIIDQTTYNIRAKYSGFDFEEADDHSLRITMVLQCPSNQ</sequence>
<accession>A0A2A2GF34</accession>
<dbReference type="GO" id="GO:0032259">
    <property type="term" value="P:methylation"/>
    <property type="evidence" value="ECO:0007669"/>
    <property type="project" value="UniProtKB-KW"/>
</dbReference>
<comment type="caution">
    <text evidence="3">The sequence shown here is derived from an EMBL/GenBank/DDBJ whole genome shotgun (WGS) entry which is preliminary data.</text>
</comment>
<dbReference type="Gene3D" id="3.40.50.150">
    <property type="entry name" value="Vaccinia Virus protein VP39"/>
    <property type="match status" value="1"/>
</dbReference>
<dbReference type="RefSeq" id="WP_095604782.1">
    <property type="nucleotide sequence ID" value="NZ_NSKE01000001.1"/>
</dbReference>
<name>A0A2A2GF34_9BACT</name>
<keyword evidence="3" id="KW-0489">Methyltransferase</keyword>
<dbReference type="Pfam" id="PF13649">
    <property type="entry name" value="Methyltransf_25"/>
    <property type="match status" value="1"/>
</dbReference>
<dbReference type="InterPro" id="IPR041698">
    <property type="entry name" value="Methyltransf_25"/>
</dbReference>
<evidence type="ECO:0000259" key="2">
    <source>
        <dbReference type="Pfam" id="PF13649"/>
    </source>
</evidence>
<evidence type="ECO:0000313" key="4">
    <source>
        <dbReference type="Proteomes" id="UP000218831"/>
    </source>
</evidence>
<feature type="domain" description="Methyltransferase" evidence="2">
    <location>
        <begin position="49"/>
        <end position="145"/>
    </location>
</feature>
<dbReference type="PANTHER" id="PTHR43861">
    <property type="entry name" value="TRANS-ACONITATE 2-METHYLTRANSFERASE-RELATED"/>
    <property type="match status" value="1"/>
</dbReference>
<evidence type="ECO:0000256" key="1">
    <source>
        <dbReference type="ARBA" id="ARBA00022679"/>
    </source>
</evidence>
<evidence type="ECO:0000313" key="3">
    <source>
        <dbReference type="EMBL" id="PAU95537.1"/>
    </source>
</evidence>
<dbReference type="Gene3D" id="2.20.25.110">
    <property type="entry name" value="S-adenosyl-L-methionine-dependent methyltransferases"/>
    <property type="match status" value="1"/>
</dbReference>
<gene>
    <name evidence="3" type="ORF">CK503_00280</name>
</gene>
<reference evidence="3 4" key="1">
    <citation type="submission" date="2017-08" db="EMBL/GenBank/DDBJ databases">
        <title>Aliifodinibius alkalisoli sp. nov., isolated from saline alkaline soil.</title>
        <authorList>
            <person name="Liu D."/>
            <person name="Zhang G."/>
        </authorList>
    </citation>
    <scope>NUCLEOTIDE SEQUENCE [LARGE SCALE GENOMIC DNA]</scope>
    <source>
        <strain evidence="3 4">WN023</strain>
    </source>
</reference>
<dbReference type="EMBL" id="NSKE01000001">
    <property type="protein sequence ID" value="PAU95537.1"/>
    <property type="molecule type" value="Genomic_DNA"/>
</dbReference>
<dbReference type="GO" id="GO:0008168">
    <property type="term" value="F:methyltransferase activity"/>
    <property type="evidence" value="ECO:0007669"/>
    <property type="project" value="UniProtKB-KW"/>
</dbReference>
<organism evidence="3 4">
    <name type="scientific">Fodinibius salipaludis</name>
    <dbReference type="NCBI Taxonomy" id="2032627"/>
    <lineage>
        <taxon>Bacteria</taxon>
        <taxon>Pseudomonadati</taxon>
        <taxon>Balneolota</taxon>
        <taxon>Balneolia</taxon>
        <taxon>Balneolales</taxon>
        <taxon>Balneolaceae</taxon>
        <taxon>Fodinibius</taxon>
    </lineage>
</organism>
<keyword evidence="1 3" id="KW-0808">Transferase</keyword>
<dbReference type="InterPro" id="IPR029063">
    <property type="entry name" value="SAM-dependent_MTases_sf"/>
</dbReference>
<proteinExistence type="predicted"/>
<dbReference type="CDD" id="cd02440">
    <property type="entry name" value="AdoMet_MTases"/>
    <property type="match status" value="1"/>
</dbReference>
<protein>
    <submittedName>
        <fullName evidence="3">SAM-dependent methyltransferase</fullName>
    </submittedName>
</protein>
<keyword evidence="4" id="KW-1185">Reference proteome</keyword>
<dbReference type="SUPFAM" id="SSF53335">
    <property type="entry name" value="S-adenosyl-L-methionine-dependent methyltransferases"/>
    <property type="match status" value="1"/>
</dbReference>
<dbReference type="AlphaFoldDB" id="A0A2A2GF34"/>
<dbReference type="Proteomes" id="UP000218831">
    <property type="component" value="Unassembled WGS sequence"/>
</dbReference>